<comment type="caution">
    <text evidence="6">The sequence shown here is derived from an EMBL/GenBank/DDBJ whole genome shotgun (WGS) entry which is preliminary data.</text>
</comment>
<name>A0ABR0FI07_9PEZI</name>
<dbReference type="SUPFAM" id="SSF51905">
    <property type="entry name" value="FAD/NAD(P)-binding domain"/>
    <property type="match status" value="1"/>
</dbReference>
<dbReference type="GeneID" id="87897768"/>
<accession>A0ABR0FI07</accession>
<evidence type="ECO:0000256" key="1">
    <source>
        <dbReference type="ARBA" id="ARBA00022630"/>
    </source>
</evidence>
<sequence>MSVDSRFSGLLSTPRAEGSPCIKVVVHSGFQMPHPVLDTIAFLMSTPHIAIIGAGPCGLTLAQLLERKGIANYIVYERDDSPNSNRAGGSLDIHPETGQRALREAGLFDKFKECARYADTAFALGDKNGNRIFQMGEGRDAPEIDRAELRKILLDAVPEGKIRWGHILKEVTFGDDGRPRLRFENGTVLSGVKLVVGADGAWSKVRRVITKATPQFAGKAYLEGRIRRDNPLYKTMTGEFGPGMYLAIGDKKITITQRQGDGSYRIYFGFQTPEYFFRTLDLQNVEGIREMLLSSKYYGDWAEGTKDLIRHATDFWAWSLYTLSKEDLSWKSVSGATLCGDAAHVTVPNGEGVNLAMADALELATSIAQHGVEELNEAVAEYEKGMLGRGAETIAQGEMMTEAMFVERPEIFVQKFGPIMGLNN</sequence>
<reference evidence="6 7" key="1">
    <citation type="journal article" date="2023" name="bioRxiv">
        <title>High-quality genome assemblies of four members of thePodospora anserinaspecies complex.</title>
        <authorList>
            <person name="Ament-Velasquez S.L."/>
            <person name="Vogan A.A."/>
            <person name="Wallerman O."/>
            <person name="Hartmann F."/>
            <person name="Gautier V."/>
            <person name="Silar P."/>
            <person name="Giraud T."/>
            <person name="Johannesson H."/>
        </authorList>
    </citation>
    <scope>NUCLEOTIDE SEQUENCE [LARGE SCALE GENOMIC DNA]</scope>
    <source>
        <strain evidence="6 7">CBS 112042</strain>
    </source>
</reference>
<proteinExistence type="predicted"/>
<evidence type="ECO:0000259" key="5">
    <source>
        <dbReference type="Pfam" id="PF01494"/>
    </source>
</evidence>
<gene>
    <name evidence="6" type="ORF">QC761_400050</name>
</gene>
<protein>
    <recommendedName>
        <fullName evidence="5">FAD-binding domain-containing protein</fullName>
    </recommendedName>
</protein>
<feature type="domain" description="FAD-binding" evidence="5">
    <location>
        <begin position="338"/>
        <end position="370"/>
    </location>
</feature>
<keyword evidence="4" id="KW-0503">Monooxygenase</keyword>
<dbReference type="Proteomes" id="UP001322138">
    <property type="component" value="Unassembled WGS sequence"/>
</dbReference>
<dbReference type="Gene3D" id="3.50.50.60">
    <property type="entry name" value="FAD/NAD(P)-binding domain"/>
    <property type="match status" value="1"/>
</dbReference>
<keyword evidence="7" id="KW-1185">Reference proteome</keyword>
<dbReference type="InterPro" id="IPR036188">
    <property type="entry name" value="FAD/NAD-bd_sf"/>
</dbReference>
<keyword evidence="3" id="KW-0560">Oxidoreductase</keyword>
<dbReference type="InterPro" id="IPR002938">
    <property type="entry name" value="FAD-bd"/>
</dbReference>
<evidence type="ECO:0000256" key="3">
    <source>
        <dbReference type="ARBA" id="ARBA00023002"/>
    </source>
</evidence>
<evidence type="ECO:0000313" key="6">
    <source>
        <dbReference type="EMBL" id="KAK4642714.1"/>
    </source>
</evidence>
<dbReference type="EMBL" id="JAFFGZ010000006">
    <property type="protein sequence ID" value="KAK4642714.1"/>
    <property type="molecule type" value="Genomic_DNA"/>
</dbReference>
<evidence type="ECO:0000256" key="4">
    <source>
        <dbReference type="ARBA" id="ARBA00023033"/>
    </source>
</evidence>
<dbReference type="PANTHER" id="PTHR46972">
    <property type="entry name" value="MONOOXYGENASE ASQM-RELATED"/>
    <property type="match status" value="1"/>
</dbReference>
<keyword evidence="1" id="KW-0285">Flavoprotein</keyword>
<organism evidence="6 7">
    <name type="scientific">Podospora bellae-mahoneyi</name>
    <dbReference type="NCBI Taxonomy" id="2093777"/>
    <lineage>
        <taxon>Eukaryota</taxon>
        <taxon>Fungi</taxon>
        <taxon>Dikarya</taxon>
        <taxon>Ascomycota</taxon>
        <taxon>Pezizomycotina</taxon>
        <taxon>Sordariomycetes</taxon>
        <taxon>Sordariomycetidae</taxon>
        <taxon>Sordariales</taxon>
        <taxon>Podosporaceae</taxon>
        <taxon>Podospora</taxon>
    </lineage>
</organism>
<dbReference type="PANTHER" id="PTHR46972:SF1">
    <property type="entry name" value="FAD DEPENDENT OXIDOREDUCTASE DOMAIN-CONTAINING PROTEIN"/>
    <property type="match status" value="1"/>
</dbReference>
<dbReference type="RefSeq" id="XP_062731690.1">
    <property type="nucleotide sequence ID" value="XM_062878286.1"/>
</dbReference>
<keyword evidence="2" id="KW-0274">FAD</keyword>
<dbReference type="PRINTS" id="PR00420">
    <property type="entry name" value="RNGMNOXGNASE"/>
</dbReference>
<evidence type="ECO:0000313" key="7">
    <source>
        <dbReference type="Proteomes" id="UP001322138"/>
    </source>
</evidence>
<feature type="domain" description="FAD-binding" evidence="5">
    <location>
        <begin position="49"/>
        <end position="211"/>
    </location>
</feature>
<dbReference type="Pfam" id="PF01494">
    <property type="entry name" value="FAD_binding_3"/>
    <property type="match status" value="2"/>
</dbReference>
<evidence type="ECO:0000256" key="2">
    <source>
        <dbReference type="ARBA" id="ARBA00022827"/>
    </source>
</evidence>